<name>A0ACB7CFY6_9ASCO</name>
<evidence type="ECO:0000313" key="1">
    <source>
        <dbReference type="EMBL" id="KAG4305442.1"/>
    </source>
</evidence>
<protein>
    <submittedName>
        <fullName evidence="1">Uncharacterized protein</fullName>
    </submittedName>
</protein>
<accession>A0ACB7CFY6</accession>
<keyword evidence="2" id="KW-1185">Reference proteome</keyword>
<gene>
    <name evidence="1" type="ORF">PORY_000998</name>
</gene>
<organism evidence="1 2">
    <name type="scientific">Pneumocystis oryctolagi</name>
    <dbReference type="NCBI Taxonomy" id="42067"/>
    <lineage>
        <taxon>Eukaryota</taxon>
        <taxon>Fungi</taxon>
        <taxon>Dikarya</taxon>
        <taxon>Ascomycota</taxon>
        <taxon>Taphrinomycotina</taxon>
        <taxon>Pneumocystomycetes</taxon>
        <taxon>Pneumocystaceae</taxon>
        <taxon>Pneumocystis</taxon>
    </lineage>
</organism>
<evidence type="ECO:0000313" key="2">
    <source>
        <dbReference type="Proteomes" id="UP000768646"/>
    </source>
</evidence>
<reference evidence="1 2" key="1">
    <citation type="journal article" date="2021" name="Commun. Biol.">
        <title>Genomic insights into the host specific adaptation of the Pneumocystis genus.</title>
        <authorList>
            <person name="Cisse O.H."/>
            <person name="Ma L."/>
            <person name="Dekker J.P."/>
            <person name="Khil P.P."/>
            <person name="Youn J.-H."/>
            <person name="Brenchley J.M."/>
            <person name="Blair R."/>
            <person name="Pahar B."/>
            <person name="Chabe M."/>
            <person name="Van Rompay K.K.A."/>
            <person name="Keesler R."/>
            <person name="Sukura A."/>
            <person name="Hirsch V."/>
            <person name="Kutty G."/>
            <person name="Liu Y."/>
            <person name="Peng L."/>
            <person name="Chen J."/>
            <person name="Song J."/>
            <person name="Weissenbacher-Lang C."/>
            <person name="Xu J."/>
            <person name="Upham N.S."/>
            <person name="Stajich J.E."/>
            <person name="Cuomo C.A."/>
            <person name="Cushion M.T."/>
            <person name="Kovacs J.A."/>
        </authorList>
    </citation>
    <scope>NUCLEOTIDE SEQUENCE [LARGE SCALE GENOMIC DNA]</scope>
    <source>
        <strain evidence="1 2">RABM</strain>
    </source>
</reference>
<dbReference type="Proteomes" id="UP000768646">
    <property type="component" value="Unassembled WGS sequence"/>
</dbReference>
<dbReference type="EMBL" id="JABTEG010000003">
    <property type="protein sequence ID" value="KAG4305442.1"/>
    <property type="molecule type" value="Genomic_DNA"/>
</dbReference>
<comment type="caution">
    <text evidence="1">The sequence shown here is derived from an EMBL/GenBank/DDBJ whole genome shotgun (WGS) entry which is preliminary data.</text>
</comment>
<sequence>MARRPTLWEKRRGASSPVRPGPPGCFPYAWSSDAFERSDVWVGVGRAGSASAGRRWQALAGAARTARADSSADRVSTESERLLAKLEAAPTLQALNAYEEQLRTALQQLSSCTDCVSAENVWKTLKPALEGASTQVLEAQRDVQTAVQRYGRVLDKQFRADLSGIHVHKQFPGEQERLNYTIGMHLIRQANFGVAETFMKETNLDLPAHVLQAFEQLYHILNALRNEDFQTAIEWTFSKREILEQRGSNLEFELHKLQFISILTRNDSKNYTEAIKYARTHFPAFSEKHLKEIKQLMCFFCYTSDISLFPYKELYTRDHLWASVQALFSREYCSLIGFSPDSPLQTVSIAGSLAIPTLLKMSSIMKEKKTEWTSQNELPVEIPLPSKYQFHSVFTCPISKEQTTESNPPLMIPCGHVISKNSIERLSKDNPTNKFKCPYCPKETTPQEAILLYL</sequence>
<proteinExistence type="predicted"/>